<feature type="region of interest" description="Disordered" evidence="4">
    <location>
        <begin position="1"/>
        <end position="58"/>
    </location>
</feature>
<feature type="compositionally biased region" description="Polar residues" evidence="4">
    <location>
        <begin position="443"/>
        <end position="454"/>
    </location>
</feature>
<feature type="domain" description="ABC transporter" evidence="5">
    <location>
        <begin position="97"/>
        <end position="341"/>
    </location>
</feature>
<proteinExistence type="predicted"/>
<dbReference type="Gene3D" id="3.40.50.300">
    <property type="entry name" value="P-loop containing nucleotide triphosphate hydrolases"/>
    <property type="match status" value="1"/>
</dbReference>
<dbReference type="GO" id="GO:0098796">
    <property type="term" value="C:membrane protein complex"/>
    <property type="evidence" value="ECO:0007669"/>
    <property type="project" value="UniProtKB-ARBA"/>
</dbReference>
<dbReference type="OrthoDB" id="6500128at2759"/>
<dbReference type="Proteomes" id="UP000011083">
    <property type="component" value="Unassembled WGS sequence"/>
</dbReference>
<feature type="compositionally biased region" description="Low complexity" evidence="4">
    <location>
        <begin position="417"/>
        <end position="433"/>
    </location>
</feature>
<dbReference type="GO" id="GO:0016887">
    <property type="term" value="F:ATP hydrolysis activity"/>
    <property type="evidence" value="ECO:0007669"/>
    <property type="project" value="InterPro"/>
</dbReference>
<keyword evidence="2" id="KW-0547">Nucleotide-binding</keyword>
<gene>
    <name evidence="6" type="ORF">ACA1_198700</name>
</gene>
<dbReference type="InterPro" id="IPR003593">
    <property type="entry name" value="AAA+_ATPase"/>
</dbReference>
<dbReference type="RefSeq" id="XP_004341731.1">
    <property type="nucleotide sequence ID" value="XM_004341683.1"/>
</dbReference>
<feature type="compositionally biased region" description="Basic and acidic residues" evidence="4">
    <location>
        <begin position="1"/>
        <end position="12"/>
    </location>
</feature>
<dbReference type="InterPro" id="IPR027417">
    <property type="entry name" value="P-loop_NTPase"/>
</dbReference>
<reference evidence="6 7" key="1">
    <citation type="journal article" date="2013" name="Genome Biol.">
        <title>Genome of Acanthamoeba castellanii highlights extensive lateral gene transfer and early evolution of tyrosine kinase signaling.</title>
        <authorList>
            <person name="Clarke M."/>
            <person name="Lohan A.J."/>
            <person name="Liu B."/>
            <person name="Lagkouvardos I."/>
            <person name="Roy S."/>
            <person name="Zafar N."/>
            <person name="Bertelli C."/>
            <person name="Schilde C."/>
            <person name="Kianianmomeni A."/>
            <person name="Burglin T.R."/>
            <person name="Frech C."/>
            <person name="Turcotte B."/>
            <person name="Kopec K.O."/>
            <person name="Synnott J.M."/>
            <person name="Choo C."/>
            <person name="Paponov I."/>
            <person name="Finkler A."/>
            <person name="Soon Heng Tan C."/>
            <person name="Hutchins A.P."/>
            <person name="Weinmeier T."/>
            <person name="Rattei T."/>
            <person name="Chu J.S."/>
            <person name="Gimenez G."/>
            <person name="Irimia M."/>
            <person name="Rigden D.J."/>
            <person name="Fitzpatrick D.A."/>
            <person name="Lorenzo-Morales J."/>
            <person name="Bateman A."/>
            <person name="Chiu C.H."/>
            <person name="Tang P."/>
            <person name="Hegemann P."/>
            <person name="Fromm H."/>
            <person name="Raoult D."/>
            <person name="Greub G."/>
            <person name="Miranda-Saavedra D."/>
            <person name="Chen N."/>
            <person name="Nash P."/>
            <person name="Ginger M.L."/>
            <person name="Horn M."/>
            <person name="Schaap P."/>
            <person name="Caler L."/>
            <person name="Loftus B."/>
        </authorList>
    </citation>
    <scope>NUCLEOTIDE SEQUENCE [LARGE SCALE GENOMIC DNA]</scope>
    <source>
        <strain evidence="6 7">Neff</strain>
    </source>
</reference>
<dbReference type="STRING" id="1257118.L8H2D9"/>
<dbReference type="GeneID" id="14920463"/>
<dbReference type="PANTHER" id="PTHR24220">
    <property type="entry name" value="IMPORT ATP-BINDING PROTEIN"/>
    <property type="match status" value="1"/>
</dbReference>
<dbReference type="PANTHER" id="PTHR24220:SF688">
    <property type="entry name" value="ABC TRANSPORTER H FAMILY MEMBER 2"/>
    <property type="match status" value="1"/>
</dbReference>
<keyword evidence="7" id="KW-1185">Reference proteome</keyword>
<dbReference type="SUPFAM" id="SSF52540">
    <property type="entry name" value="P-loop containing nucleoside triphosphate hydrolases"/>
    <property type="match status" value="1"/>
</dbReference>
<keyword evidence="1" id="KW-0813">Transport</keyword>
<dbReference type="VEuPathDB" id="AmoebaDB:ACA1_198700"/>
<dbReference type="KEGG" id="acan:ACA1_198700"/>
<keyword evidence="3" id="KW-0067">ATP-binding</keyword>
<dbReference type="CDD" id="cd03255">
    <property type="entry name" value="ABC_MJ0796_LolCDE_FtsE"/>
    <property type="match status" value="1"/>
</dbReference>
<dbReference type="PROSITE" id="PS00211">
    <property type="entry name" value="ABC_TRANSPORTER_1"/>
    <property type="match status" value="1"/>
</dbReference>
<feature type="compositionally biased region" description="Polar residues" evidence="4">
    <location>
        <begin position="393"/>
        <end position="404"/>
    </location>
</feature>
<dbReference type="Pfam" id="PF00005">
    <property type="entry name" value="ABC_tran"/>
    <property type="match status" value="1"/>
</dbReference>
<protein>
    <submittedName>
        <fullName evidence="6">ABC transporter, ATPbinding domain containing protein</fullName>
    </submittedName>
</protein>
<dbReference type="FunFam" id="3.40.50.300:FF:000032">
    <property type="entry name" value="Export ABC transporter ATP-binding protein"/>
    <property type="match status" value="1"/>
</dbReference>
<evidence type="ECO:0000256" key="3">
    <source>
        <dbReference type="ARBA" id="ARBA00022840"/>
    </source>
</evidence>
<evidence type="ECO:0000256" key="2">
    <source>
        <dbReference type="ARBA" id="ARBA00022741"/>
    </source>
</evidence>
<dbReference type="PROSITE" id="PS50893">
    <property type="entry name" value="ABC_TRANSPORTER_2"/>
    <property type="match status" value="1"/>
</dbReference>
<dbReference type="InterPro" id="IPR017911">
    <property type="entry name" value="MacB-like_ATP-bd"/>
</dbReference>
<dbReference type="SMART" id="SM00382">
    <property type="entry name" value="AAA"/>
    <property type="match status" value="1"/>
</dbReference>
<evidence type="ECO:0000313" key="6">
    <source>
        <dbReference type="EMBL" id="ELR19639.1"/>
    </source>
</evidence>
<dbReference type="GO" id="GO:0022857">
    <property type="term" value="F:transmembrane transporter activity"/>
    <property type="evidence" value="ECO:0007669"/>
    <property type="project" value="TreeGrafter"/>
</dbReference>
<accession>L8H2D9</accession>
<dbReference type="InterPro" id="IPR017871">
    <property type="entry name" value="ABC_transporter-like_CS"/>
</dbReference>
<evidence type="ECO:0000256" key="1">
    <source>
        <dbReference type="ARBA" id="ARBA00022448"/>
    </source>
</evidence>
<evidence type="ECO:0000259" key="5">
    <source>
        <dbReference type="PROSITE" id="PS50893"/>
    </source>
</evidence>
<dbReference type="InterPro" id="IPR003439">
    <property type="entry name" value="ABC_transporter-like_ATP-bd"/>
</dbReference>
<dbReference type="GO" id="GO:0005886">
    <property type="term" value="C:plasma membrane"/>
    <property type="evidence" value="ECO:0007669"/>
    <property type="project" value="TreeGrafter"/>
</dbReference>
<organism evidence="6 7">
    <name type="scientific">Acanthamoeba castellanii (strain ATCC 30010 / Neff)</name>
    <dbReference type="NCBI Taxonomy" id="1257118"/>
    <lineage>
        <taxon>Eukaryota</taxon>
        <taxon>Amoebozoa</taxon>
        <taxon>Discosea</taxon>
        <taxon>Longamoebia</taxon>
        <taxon>Centramoebida</taxon>
        <taxon>Acanthamoebidae</taxon>
        <taxon>Acanthamoeba</taxon>
    </lineage>
</organism>
<evidence type="ECO:0000256" key="4">
    <source>
        <dbReference type="SAM" id="MobiDB-lite"/>
    </source>
</evidence>
<dbReference type="AlphaFoldDB" id="L8H2D9"/>
<dbReference type="EMBL" id="KB007932">
    <property type="protein sequence ID" value="ELR19639.1"/>
    <property type="molecule type" value="Genomic_DNA"/>
</dbReference>
<name>L8H2D9_ACACF</name>
<dbReference type="GO" id="GO:0005524">
    <property type="term" value="F:ATP binding"/>
    <property type="evidence" value="ECO:0007669"/>
    <property type="project" value="UniProtKB-KW"/>
</dbReference>
<feature type="region of interest" description="Disordered" evidence="4">
    <location>
        <begin position="379"/>
        <end position="480"/>
    </location>
</feature>
<evidence type="ECO:0000313" key="7">
    <source>
        <dbReference type="Proteomes" id="UP000011083"/>
    </source>
</evidence>
<sequence length="480" mass="52756">MELETFAKERQRGFFNAAISNDDEDVIPSREARHDEDEDDDGDDGEGHTQGGEEQDDMRVMKEAHKDWSEDQYYGGSNVTALVKLDEYEREDDALVITMNNIHKTYLLGVEGVPALRGVSMSVRRGEFLIIYGTSGGGKTSLLNIMGTIDKPTKGNMRICNTRISRSTTDTELSEIRRSRLGFVFQTFNLLSSLTALENVMLPMILAGKYNRAERRQRAIQLLTRVGMGKRLDHLPSQLSGGEQQRVTIARSIANEPDILLLDEPTGDLDTVNTVIAMKLLTDLHVKARTDKLTLVMVTHELAHKPFADRVIWMRDGKIQTVEHIPAKKRAEAHAKLHAQFAELSINQDTFDAEAAPAQDEEMGLATNPALSEAAPDVKSSVSFTHTELRKPQSYSTHHSSVTRNAKVKRPAKHTEGAGLAAKGKVKAAKGAGVFPGERRASTGGSDTEVNPRQTPAYLADHHGGSGSESNSNSPLIVLP</sequence>
<dbReference type="InterPro" id="IPR015854">
    <property type="entry name" value="ABC_transpr_LolD-like"/>
</dbReference>